<dbReference type="PANTHER" id="PTHR35901:SF1">
    <property type="entry name" value="EXONUCLEASE VAPC9"/>
    <property type="match status" value="1"/>
</dbReference>
<dbReference type="InterPro" id="IPR029060">
    <property type="entry name" value="PIN-like_dom_sf"/>
</dbReference>
<accession>A0A7C0U7E7</accession>
<dbReference type="InterPro" id="IPR051619">
    <property type="entry name" value="TypeII_TA_RNase_PINc/VapC"/>
</dbReference>
<name>A0A7C0U7E7_9BACT</name>
<dbReference type="Gene3D" id="3.40.50.1010">
    <property type="entry name" value="5'-nuclease"/>
    <property type="match status" value="1"/>
</dbReference>
<keyword evidence="1" id="KW-0460">Magnesium</keyword>
<dbReference type="Proteomes" id="UP000885690">
    <property type="component" value="Unassembled WGS sequence"/>
</dbReference>
<dbReference type="Pfam" id="PF01850">
    <property type="entry name" value="PIN"/>
    <property type="match status" value="1"/>
</dbReference>
<reference evidence="3" key="1">
    <citation type="journal article" date="2020" name="mSystems">
        <title>Genome- and Community-Level Interaction Insights into Carbon Utilization and Element Cycling Functions of Hydrothermarchaeota in Hydrothermal Sediment.</title>
        <authorList>
            <person name="Zhou Z."/>
            <person name="Liu Y."/>
            <person name="Xu W."/>
            <person name="Pan J."/>
            <person name="Luo Z.H."/>
            <person name="Li M."/>
        </authorList>
    </citation>
    <scope>NUCLEOTIDE SEQUENCE [LARGE SCALE GENOMIC DNA]</scope>
    <source>
        <strain evidence="3">HyVt-115</strain>
    </source>
</reference>
<dbReference type="CDD" id="cd09873">
    <property type="entry name" value="PIN_Pae0151-like"/>
    <property type="match status" value="1"/>
</dbReference>
<evidence type="ECO:0000313" key="3">
    <source>
        <dbReference type="EMBL" id="HDD53630.1"/>
    </source>
</evidence>
<dbReference type="EMBL" id="DQWS01000230">
    <property type="protein sequence ID" value="HDD53630.1"/>
    <property type="molecule type" value="Genomic_DNA"/>
</dbReference>
<evidence type="ECO:0000259" key="2">
    <source>
        <dbReference type="Pfam" id="PF01850"/>
    </source>
</evidence>
<dbReference type="SUPFAM" id="SSF88723">
    <property type="entry name" value="PIN domain-like"/>
    <property type="match status" value="1"/>
</dbReference>
<dbReference type="PANTHER" id="PTHR35901">
    <property type="entry name" value="RIBONUCLEASE VAPC3"/>
    <property type="match status" value="1"/>
</dbReference>
<evidence type="ECO:0000256" key="1">
    <source>
        <dbReference type="ARBA" id="ARBA00022842"/>
    </source>
</evidence>
<comment type="caution">
    <text evidence="3">The sequence shown here is derived from an EMBL/GenBank/DDBJ whole genome shotgun (WGS) entry which is preliminary data.</text>
</comment>
<organism evidence="3">
    <name type="scientific">Thermosulfidibacter takaii</name>
    <dbReference type="NCBI Taxonomy" id="412593"/>
    <lineage>
        <taxon>Bacteria</taxon>
        <taxon>Pseudomonadati</taxon>
        <taxon>Thermosulfidibacterota</taxon>
        <taxon>Thermosulfidibacteria</taxon>
        <taxon>Thermosulfidibacterales</taxon>
        <taxon>Thermosulfidibacteraceae</taxon>
    </lineage>
</organism>
<dbReference type="InterPro" id="IPR002716">
    <property type="entry name" value="PIN_dom"/>
</dbReference>
<dbReference type="AlphaFoldDB" id="A0A7C0U7E7"/>
<dbReference type="InterPro" id="IPR044153">
    <property type="entry name" value="PIN_Pae0151-like"/>
</dbReference>
<proteinExistence type="predicted"/>
<protein>
    <submittedName>
        <fullName evidence="3">PIN domain-containing protein</fullName>
    </submittedName>
</protein>
<sequence length="139" mass="15549">MPSSVVCVDASFILRLLIGGPGEEKAAEVWKEWEGTQIIAPGLIFYEIGNALHRLVLHGTLSPKGAEEFMNTALNLGIKTYHEDWLFPTAMQLARKLKLPAVYYAYYLALAQATNTELWTADLKLYKKARKAVPLIKTL</sequence>
<feature type="domain" description="PIN" evidence="2">
    <location>
        <begin position="6"/>
        <end position="130"/>
    </location>
</feature>
<gene>
    <name evidence="3" type="ORF">ENF32_06155</name>
</gene>